<evidence type="ECO:0000256" key="3">
    <source>
        <dbReference type="ARBA" id="ARBA00022989"/>
    </source>
</evidence>
<evidence type="ECO:0000313" key="8">
    <source>
        <dbReference type="EMBL" id="WMW64826.1"/>
    </source>
</evidence>
<feature type="transmembrane region" description="Helical" evidence="5">
    <location>
        <begin position="127"/>
        <end position="153"/>
    </location>
</feature>
<gene>
    <name evidence="8" type="ORF">KPS_002892</name>
</gene>
<organism evidence="8 9">
    <name type="scientific">Nitratidesulfovibrio liaohensis</name>
    <dbReference type="NCBI Taxonomy" id="2604158"/>
    <lineage>
        <taxon>Bacteria</taxon>
        <taxon>Pseudomonadati</taxon>
        <taxon>Thermodesulfobacteriota</taxon>
        <taxon>Desulfovibrionia</taxon>
        <taxon>Desulfovibrionales</taxon>
        <taxon>Desulfovibrionaceae</taxon>
        <taxon>Nitratidesulfovibrio</taxon>
    </lineage>
</organism>
<name>A0ABY9QZ62_9BACT</name>
<feature type="transmembrane region" description="Helical" evidence="5">
    <location>
        <begin position="33"/>
        <end position="55"/>
    </location>
</feature>
<keyword evidence="5" id="KW-0813">Transport</keyword>
<dbReference type="EMBL" id="CP133659">
    <property type="protein sequence ID" value="WMW64826.1"/>
    <property type="molecule type" value="Genomic_DNA"/>
</dbReference>
<feature type="transmembrane region" description="Helical" evidence="5">
    <location>
        <begin position="279"/>
        <end position="303"/>
    </location>
</feature>
<keyword evidence="4 5" id="KW-0472">Membrane</keyword>
<evidence type="ECO:0000256" key="2">
    <source>
        <dbReference type="ARBA" id="ARBA00022692"/>
    </source>
</evidence>
<dbReference type="InterPro" id="IPR000515">
    <property type="entry name" value="MetI-like"/>
</dbReference>
<dbReference type="Pfam" id="PF00528">
    <property type="entry name" value="BPD_transp_1"/>
    <property type="match status" value="1"/>
</dbReference>
<feature type="domain" description="ABC transmembrane type-1" evidence="7">
    <location>
        <begin position="90"/>
        <end position="298"/>
    </location>
</feature>
<keyword evidence="2 5" id="KW-0812">Transmembrane</keyword>
<feature type="region of interest" description="Disordered" evidence="6">
    <location>
        <begin position="1"/>
        <end position="24"/>
    </location>
</feature>
<evidence type="ECO:0000256" key="1">
    <source>
        <dbReference type="ARBA" id="ARBA00004651"/>
    </source>
</evidence>
<dbReference type="SUPFAM" id="SSF161098">
    <property type="entry name" value="MetI-like"/>
    <property type="match status" value="1"/>
</dbReference>
<keyword evidence="3 5" id="KW-1133">Transmembrane helix</keyword>
<dbReference type="RefSeq" id="WP_309540890.1">
    <property type="nucleotide sequence ID" value="NZ_CP133659.1"/>
</dbReference>
<evidence type="ECO:0000256" key="5">
    <source>
        <dbReference type="RuleBase" id="RU363032"/>
    </source>
</evidence>
<dbReference type="CDD" id="cd06261">
    <property type="entry name" value="TM_PBP2"/>
    <property type="match status" value="1"/>
</dbReference>
<evidence type="ECO:0000256" key="6">
    <source>
        <dbReference type="SAM" id="MobiDB-lite"/>
    </source>
</evidence>
<protein>
    <submittedName>
        <fullName evidence="8">ABC transporter permease subunit</fullName>
    </submittedName>
</protein>
<evidence type="ECO:0000256" key="4">
    <source>
        <dbReference type="ARBA" id="ARBA00023136"/>
    </source>
</evidence>
<comment type="subcellular location">
    <subcellularLocation>
        <location evidence="1 5">Cell membrane</location>
        <topology evidence="1 5">Multi-pass membrane protein</topology>
    </subcellularLocation>
</comment>
<comment type="similarity">
    <text evidence="5">Belongs to the binding-protein-dependent transport system permease family.</text>
</comment>
<dbReference type="PANTHER" id="PTHR43470:SF3">
    <property type="entry name" value="PHOSPHATE TRANSPORT SYSTEM PERMEASE PROTEIN PSTA-RELATED"/>
    <property type="match status" value="1"/>
</dbReference>
<evidence type="ECO:0000313" key="9">
    <source>
        <dbReference type="Proteomes" id="UP001180616"/>
    </source>
</evidence>
<reference evidence="8" key="1">
    <citation type="submission" date="2023-09" db="EMBL/GenBank/DDBJ databases">
        <authorList>
            <consortium name="CW5 consortium"/>
            <person name="Lu C.-W."/>
        </authorList>
    </citation>
    <scope>NUCLEOTIDE SEQUENCE</scope>
    <source>
        <strain evidence="8">KPS</strain>
    </source>
</reference>
<evidence type="ECO:0000259" key="7">
    <source>
        <dbReference type="PROSITE" id="PS50928"/>
    </source>
</evidence>
<dbReference type="InterPro" id="IPR035906">
    <property type="entry name" value="MetI-like_sf"/>
</dbReference>
<feature type="transmembrane region" description="Helical" evidence="5">
    <location>
        <begin position="165"/>
        <end position="188"/>
    </location>
</feature>
<feature type="transmembrane region" description="Helical" evidence="5">
    <location>
        <begin position="86"/>
        <end position="115"/>
    </location>
</feature>
<sequence length="318" mass="33315">MTGSPISPDIRQLPDRRVPSGARPRTREHALTVAAWLAALLVAAVAAVGCGYLLWRGVPTLGRALFFGDAPPLLAMAGLRPVWDGIWPACAGSLYLVGLATLLVLGPGVGCGIYLAEYAGPRARRHLGLAVELLAGVPSIVMGLFGFTLILVLRRTFVPQANTCLLLAAGCLALLVLPPLVVSTRAALESLPHGLRLTGAALGLTRKQTVFRVLLPEAGRGILGGVMLAMGRAAEDTAVILLTGVVANAGLPAGLLAKFEALPFTIYYTAAQYQTEDELARGFGAALVLLVLSGSMMLGAGALQRMMERRHKGEDAWN</sequence>
<dbReference type="PANTHER" id="PTHR43470">
    <property type="entry name" value="PHOSPHATE TRANSPORT SYSTEM PERMEASE PROTEIN PSTA-RELATED"/>
    <property type="match status" value="1"/>
</dbReference>
<accession>A0ABY9QZ62</accession>
<keyword evidence="9" id="KW-1185">Reference proteome</keyword>
<feature type="transmembrane region" description="Helical" evidence="5">
    <location>
        <begin position="237"/>
        <end position="259"/>
    </location>
</feature>
<dbReference type="PROSITE" id="PS50928">
    <property type="entry name" value="ABC_TM1"/>
    <property type="match status" value="1"/>
</dbReference>
<dbReference type="Gene3D" id="1.10.3720.10">
    <property type="entry name" value="MetI-like"/>
    <property type="match status" value="1"/>
</dbReference>
<dbReference type="Proteomes" id="UP001180616">
    <property type="component" value="Chromosome"/>
</dbReference>
<proteinExistence type="inferred from homology"/>